<accession>A0A6C0B0T3</accession>
<evidence type="ECO:0000313" key="1">
    <source>
        <dbReference type="EMBL" id="QHS85696.1"/>
    </source>
</evidence>
<proteinExistence type="predicted"/>
<name>A0A6C0B0T3_9ZZZZ</name>
<dbReference type="EMBL" id="MN739048">
    <property type="protein sequence ID" value="QHS85696.1"/>
    <property type="molecule type" value="Genomic_DNA"/>
</dbReference>
<sequence>MEPTLQTQNKLVPAIRVQGKWYKVLLKQYEPERQTYNIAYSIICKGTTPEVAYREWFSQERKDAKLLYPSFRNE</sequence>
<protein>
    <submittedName>
        <fullName evidence="1">Uncharacterized protein</fullName>
    </submittedName>
</protein>
<dbReference type="AlphaFoldDB" id="A0A6C0B0T3"/>
<reference evidence="1" key="1">
    <citation type="journal article" date="2020" name="Nature">
        <title>Giant virus diversity and host interactions through global metagenomics.</title>
        <authorList>
            <person name="Schulz F."/>
            <person name="Roux S."/>
            <person name="Paez-Espino D."/>
            <person name="Jungbluth S."/>
            <person name="Walsh D.A."/>
            <person name="Denef V.J."/>
            <person name="McMahon K.D."/>
            <person name="Konstantinidis K.T."/>
            <person name="Eloe-Fadrosh E.A."/>
            <person name="Kyrpides N.C."/>
            <person name="Woyke T."/>
        </authorList>
    </citation>
    <scope>NUCLEOTIDE SEQUENCE</scope>
    <source>
        <strain evidence="1">GVMAG-M-3300009185-36</strain>
    </source>
</reference>
<organism evidence="1">
    <name type="scientific">viral metagenome</name>
    <dbReference type="NCBI Taxonomy" id="1070528"/>
    <lineage>
        <taxon>unclassified sequences</taxon>
        <taxon>metagenomes</taxon>
        <taxon>organismal metagenomes</taxon>
    </lineage>
</organism>